<proteinExistence type="predicted"/>
<dbReference type="Proteomes" id="UP000266720">
    <property type="component" value="Chromosome"/>
</dbReference>
<accession>A0A3G1A7D0</accession>
<protein>
    <submittedName>
        <fullName evidence="1">Uncharacterized protein</fullName>
    </submittedName>
</protein>
<dbReference type="STRING" id="697581.TCARB_0126"/>
<gene>
    <name evidence="1" type="ORF">TCARB_0126</name>
</gene>
<reference evidence="2" key="1">
    <citation type="book" date="2010" name="EXTREMOPHILES" publisher="0:0-0">
        <title>Complete genome sequences of ten hyperthermophilic archaea reveal their metabolic capabilities and possible ecological roles.</title>
        <editorList>
            <person name="?"/>
        </editorList>
        <authorList>
            <person name="Ravin N.V."/>
            <person name="Mardanov A.V."/>
            <person name="Bonch-Osmolovskaya E.A."/>
            <person name="Skryabin K.G."/>
        </authorList>
    </citation>
    <scope>NUCLEOTIDE SEQUENCE [LARGE SCALE GENOMIC DNA]</scope>
    <source>
        <strain evidence="2">1505</strain>
    </source>
</reference>
<dbReference type="EMBL" id="CP007493">
    <property type="protein sequence ID" value="AJB41204.1"/>
    <property type="molecule type" value="Genomic_DNA"/>
</dbReference>
<organism evidence="1 2">
    <name type="scientific">Thermofilum adornatum 1505</name>
    <dbReference type="NCBI Taxonomy" id="697581"/>
    <lineage>
        <taxon>Archaea</taxon>
        <taxon>Thermoproteota</taxon>
        <taxon>Thermoprotei</taxon>
        <taxon>Thermofilales</taxon>
        <taxon>Thermofilaceae</taxon>
        <taxon>Thermofilum</taxon>
    </lineage>
</organism>
<sequence>MDIRYSQETYPCHFPIHLLAKRRQGLNRPEIIKPLLEQKKTFFREKRLPSPETS</sequence>
<evidence type="ECO:0000313" key="2">
    <source>
        <dbReference type="Proteomes" id="UP000266720"/>
    </source>
</evidence>
<dbReference type="KEGG" id="tcb:TCARB_0126"/>
<dbReference type="AlphaFoldDB" id="A0A3G1A7D0"/>
<name>A0A3G1A7D0_9CREN</name>
<evidence type="ECO:0000313" key="1">
    <source>
        <dbReference type="EMBL" id="AJB41204.1"/>
    </source>
</evidence>